<organism evidence="2 3">
    <name type="scientific">Streptomonospora arabica</name>
    <dbReference type="NCBI Taxonomy" id="412417"/>
    <lineage>
        <taxon>Bacteria</taxon>
        <taxon>Bacillati</taxon>
        <taxon>Actinomycetota</taxon>
        <taxon>Actinomycetes</taxon>
        <taxon>Streptosporangiales</taxon>
        <taxon>Nocardiopsidaceae</taxon>
        <taxon>Streptomonospora</taxon>
    </lineage>
</organism>
<evidence type="ECO:0000256" key="1">
    <source>
        <dbReference type="SAM" id="MobiDB-lite"/>
    </source>
</evidence>
<dbReference type="EMBL" id="JBHSIY010000010">
    <property type="protein sequence ID" value="MFC4867465.1"/>
    <property type="molecule type" value="Genomic_DNA"/>
</dbReference>
<comment type="caution">
    <text evidence="2">The sequence shown here is derived from an EMBL/GenBank/DDBJ whole genome shotgun (WGS) entry which is preliminary data.</text>
</comment>
<reference evidence="3" key="1">
    <citation type="journal article" date="2019" name="Int. J. Syst. Evol. Microbiol.">
        <title>The Global Catalogue of Microorganisms (GCM) 10K type strain sequencing project: providing services to taxonomists for standard genome sequencing and annotation.</title>
        <authorList>
            <consortium name="The Broad Institute Genomics Platform"/>
            <consortium name="The Broad Institute Genome Sequencing Center for Infectious Disease"/>
            <person name="Wu L."/>
            <person name="Ma J."/>
        </authorList>
    </citation>
    <scope>NUCLEOTIDE SEQUENCE [LARGE SCALE GENOMIC DNA]</scope>
    <source>
        <strain evidence="3">CGMCC 4.7304</strain>
    </source>
</reference>
<dbReference type="Proteomes" id="UP001595858">
    <property type="component" value="Unassembled WGS sequence"/>
</dbReference>
<gene>
    <name evidence="2" type="ORF">ACFPCZ_12580</name>
</gene>
<name>A0ABV9SPQ0_9ACTN</name>
<evidence type="ECO:0000313" key="2">
    <source>
        <dbReference type="EMBL" id="MFC4867465.1"/>
    </source>
</evidence>
<keyword evidence="3" id="KW-1185">Reference proteome</keyword>
<keyword evidence="2" id="KW-0238">DNA-binding</keyword>
<dbReference type="GO" id="GO:0003677">
    <property type="term" value="F:DNA binding"/>
    <property type="evidence" value="ECO:0007669"/>
    <property type="project" value="UniProtKB-KW"/>
</dbReference>
<dbReference type="RefSeq" id="WP_344142297.1">
    <property type="nucleotide sequence ID" value="NZ_BAAAQI010000004.1"/>
</dbReference>
<feature type="region of interest" description="Disordered" evidence="1">
    <location>
        <begin position="1"/>
        <end position="24"/>
    </location>
</feature>
<evidence type="ECO:0000313" key="3">
    <source>
        <dbReference type="Proteomes" id="UP001595858"/>
    </source>
</evidence>
<sequence length="106" mass="11797">MDEHLGVGDLTSPDSTLTVPPEVRRRLGLGNPHAIVEYVERDGEIVLRPRVSVHPDDAWFWSPEGQAAEQEAEDDLAAGRYTTFEDEEEFLAHLDEVTGRKPGEAT</sequence>
<accession>A0ABV9SPQ0</accession>
<proteinExistence type="predicted"/>
<protein>
    <submittedName>
        <fullName evidence="2">AbrB/MazE/SpoVT family DNA-binding domain-containing protein</fullName>
    </submittedName>
</protein>